<name>A0A1V1NQF6_9BACT</name>
<evidence type="ECO:0000313" key="3">
    <source>
        <dbReference type="Proteomes" id="UP000189670"/>
    </source>
</evidence>
<comment type="caution">
    <text evidence="2">The sequence shown here is derived from an EMBL/GenBank/DDBJ whole genome shotgun (WGS) entry which is preliminary data.</text>
</comment>
<dbReference type="Proteomes" id="UP000189670">
    <property type="component" value="Unassembled WGS sequence"/>
</dbReference>
<dbReference type="Gene3D" id="3.10.350.10">
    <property type="entry name" value="LysM domain"/>
    <property type="match status" value="1"/>
</dbReference>
<dbReference type="AlphaFoldDB" id="A0A1V1NQF6"/>
<organism evidence="2 3">
    <name type="scientific">Candidatus Magnetoglobus multicellularis str. Araruama</name>
    <dbReference type="NCBI Taxonomy" id="890399"/>
    <lineage>
        <taxon>Bacteria</taxon>
        <taxon>Pseudomonadati</taxon>
        <taxon>Thermodesulfobacteriota</taxon>
        <taxon>Desulfobacteria</taxon>
        <taxon>Desulfobacterales</taxon>
        <taxon>Desulfobacteraceae</taxon>
        <taxon>Candidatus Magnetoglobus</taxon>
    </lineage>
</organism>
<dbReference type="InterPro" id="IPR018392">
    <property type="entry name" value="LysM"/>
</dbReference>
<accession>A0A1V1NQF6</accession>
<dbReference type="SUPFAM" id="SSF54106">
    <property type="entry name" value="LysM domain"/>
    <property type="match status" value="1"/>
</dbReference>
<evidence type="ECO:0000259" key="1">
    <source>
        <dbReference type="PROSITE" id="PS51782"/>
    </source>
</evidence>
<sequence length="178" mass="20298">EYNIQRGDSLSSIAEKMNQYYKTDIYSAKNIAAFNNIKNPDRIFIGESLNVDPTEFVWKKHFEVTNYVPKGFMAAMAYDRGILAGIDATTGAPSIGKSLKDLIPEAIKAISEATGNKILQAKHFYSNWMTNYVQTVNFEILQMNYENEKPVDSKQQIQMFKSTIKEYWESTGFLPPVK</sequence>
<gene>
    <name evidence="2" type="ORF">OMM_15315</name>
</gene>
<dbReference type="PROSITE" id="PS51782">
    <property type="entry name" value="LYSM"/>
    <property type="match status" value="1"/>
</dbReference>
<protein>
    <recommendedName>
        <fullName evidence="1">LysM domain-containing protein</fullName>
    </recommendedName>
</protein>
<dbReference type="CDD" id="cd00118">
    <property type="entry name" value="LysM"/>
    <property type="match status" value="1"/>
</dbReference>
<dbReference type="Pfam" id="PF01476">
    <property type="entry name" value="LysM"/>
    <property type="match status" value="1"/>
</dbReference>
<reference evidence="3" key="1">
    <citation type="submission" date="2012-11" db="EMBL/GenBank/DDBJ databases">
        <authorList>
            <person name="Lucero-Rivera Y.E."/>
            <person name="Tovar-Ramirez D."/>
        </authorList>
    </citation>
    <scope>NUCLEOTIDE SEQUENCE [LARGE SCALE GENOMIC DNA]</scope>
    <source>
        <strain evidence="3">Araruama</strain>
    </source>
</reference>
<dbReference type="SMART" id="SM00257">
    <property type="entry name" value="LysM"/>
    <property type="match status" value="1"/>
</dbReference>
<dbReference type="InterPro" id="IPR036779">
    <property type="entry name" value="LysM_dom_sf"/>
</dbReference>
<evidence type="ECO:0000313" key="2">
    <source>
        <dbReference type="EMBL" id="ETR64809.1"/>
    </source>
</evidence>
<feature type="domain" description="LysM" evidence="1">
    <location>
        <begin position="1"/>
        <end position="51"/>
    </location>
</feature>
<proteinExistence type="predicted"/>
<dbReference type="EMBL" id="ATBP01003616">
    <property type="protein sequence ID" value="ETR64809.1"/>
    <property type="molecule type" value="Genomic_DNA"/>
</dbReference>
<feature type="non-terminal residue" evidence="2">
    <location>
        <position position="1"/>
    </location>
</feature>